<feature type="region of interest" description="Disordered" evidence="1">
    <location>
        <begin position="1"/>
        <end position="435"/>
    </location>
</feature>
<evidence type="ECO:0000256" key="1">
    <source>
        <dbReference type="SAM" id="MobiDB-lite"/>
    </source>
</evidence>
<feature type="compositionally biased region" description="Polar residues" evidence="1">
    <location>
        <begin position="422"/>
        <end position="434"/>
    </location>
</feature>
<feature type="compositionally biased region" description="Basic and acidic residues" evidence="1">
    <location>
        <begin position="153"/>
        <end position="163"/>
    </location>
</feature>
<name>A0ABR4HNZ5_9EURO</name>
<feature type="compositionally biased region" description="Polar residues" evidence="1">
    <location>
        <begin position="357"/>
        <end position="377"/>
    </location>
</feature>
<organism evidence="2 3">
    <name type="scientific">Aspergillus cavernicola</name>
    <dbReference type="NCBI Taxonomy" id="176166"/>
    <lineage>
        <taxon>Eukaryota</taxon>
        <taxon>Fungi</taxon>
        <taxon>Dikarya</taxon>
        <taxon>Ascomycota</taxon>
        <taxon>Pezizomycotina</taxon>
        <taxon>Eurotiomycetes</taxon>
        <taxon>Eurotiomycetidae</taxon>
        <taxon>Eurotiales</taxon>
        <taxon>Aspergillaceae</taxon>
        <taxon>Aspergillus</taxon>
        <taxon>Aspergillus subgen. Nidulantes</taxon>
    </lineage>
</organism>
<protein>
    <submittedName>
        <fullName evidence="2">Uncharacterized protein</fullName>
    </submittedName>
</protein>
<comment type="caution">
    <text evidence="2">The sequence shown here is derived from an EMBL/GenBank/DDBJ whole genome shotgun (WGS) entry which is preliminary data.</text>
</comment>
<proteinExistence type="predicted"/>
<dbReference type="Proteomes" id="UP001610335">
    <property type="component" value="Unassembled WGS sequence"/>
</dbReference>
<reference evidence="2 3" key="1">
    <citation type="submission" date="2024-07" db="EMBL/GenBank/DDBJ databases">
        <title>Section-level genome sequencing and comparative genomics of Aspergillus sections Usti and Cavernicolus.</title>
        <authorList>
            <consortium name="Lawrence Berkeley National Laboratory"/>
            <person name="Nybo J.L."/>
            <person name="Vesth T.C."/>
            <person name="Theobald S."/>
            <person name="Frisvad J.C."/>
            <person name="Larsen T.O."/>
            <person name="Kjaerboelling I."/>
            <person name="Rothschild-Mancinelli K."/>
            <person name="Lyhne E.K."/>
            <person name="Kogle M.E."/>
            <person name="Barry K."/>
            <person name="Clum A."/>
            <person name="Na H."/>
            <person name="Ledsgaard L."/>
            <person name="Lin J."/>
            <person name="Lipzen A."/>
            <person name="Kuo A."/>
            <person name="Riley R."/>
            <person name="Mondo S."/>
            <person name="LaButti K."/>
            <person name="Haridas S."/>
            <person name="Pangalinan J."/>
            <person name="Salamov A.A."/>
            <person name="Simmons B.A."/>
            <person name="Magnuson J.K."/>
            <person name="Chen J."/>
            <person name="Drula E."/>
            <person name="Henrissat B."/>
            <person name="Wiebenga A."/>
            <person name="Lubbers R.J."/>
            <person name="Gomes A.C."/>
            <person name="Makela M.R."/>
            <person name="Stajich J."/>
            <person name="Grigoriev I.V."/>
            <person name="Mortensen U.H."/>
            <person name="De vries R.P."/>
            <person name="Baker S.E."/>
            <person name="Andersen M.R."/>
        </authorList>
    </citation>
    <scope>NUCLEOTIDE SEQUENCE [LARGE SCALE GENOMIC DNA]</scope>
    <source>
        <strain evidence="2 3">CBS 600.67</strain>
    </source>
</reference>
<gene>
    <name evidence="2" type="ORF">BDW59DRAFT_134046</name>
</gene>
<feature type="compositionally biased region" description="Polar residues" evidence="1">
    <location>
        <begin position="173"/>
        <end position="183"/>
    </location>
</feature>
<dbReference type="EMBL" id="JBFXLS010000094">
    <property type="protein sequence ID" value="KAL2817209.1"/>
    <property type="molecule type" value="Genomic_DNA"/>
</dbReference>
<keyword evidence="3" id="KW-1185">Reference proteome</keyword>
<evidence type="ECO:0000313" key="2">
    <source>
        <dbReference type="EMBL" id="KAL2817209.1"/>
    </source>
</evidence>
<feature type="compositionally biased region" description="Polar residues" evidence="1">
    <location>
        <begin position="316"/>
        <end position="333"/>
    </location>
</feature>
<accession>A0ABR4HNZ5</accession>
<sequence length="528" mass="59040">MDWDRTRRFDDHRGGESYRPGSSRGYNRRSRSPPPRIRSPPSRLVADTWVPSTGRTYGRTRSRSPPPFRRRSSRSPQPYNRDAGLGLYPKTYPSRRFSPRRDVRPRSPMPSSRRPRSPYGEDRPRDIGWRQSTSISRYSRNSPPSSRDSGFYRTERRLPEGRHTRPGSPSRHGPQSENDQRLSTPRMRSPVYGGRRDTATERFPGQRRRSQSPNDSLSKRPSASGSISNSRRSSPLHDKVNTALRGTRSRSPPARLSRERGITSDQNDRTPSIKSKQGVAEAKSRSPIPEPMSTRPTSNQYDAGLSRSFEMHGRNNHTQASYPSNIPSQPKAFSSSNNQSPPPGPPHGPKTLPSHPRASNISLLSAPTKPRGSSSFKDSGWAGSSIRRGPAPVGSHGTPIAPRSNQLPASGVELQRPRSYRHSSVSGASSQNQRYSKHLVGLNTTVPGGKLFQSELDNTTEKRLSQLDTDKDRLFDQVAESQKLKCIGLRDWDRLDRESSICAFKSELAEGHLQRITDTEGALGRAMF</sequence>
<feature type="compositionally biased region" description="Basic residues" evidence="1">
    <location>
        <begin position="58"/>
        <end position="73"/>
    </location>
</feature>
<feature type="compositionally biased region" description="Low complexity" evidence="1">
    <location>
        <begin position="220"/>
        <end position="233"/>
    </location>
</feature>
<feature type="compositionally biased region" description="Low complexity" evidence="1">
    <location>
        <begin position="134"/>
        <end position="149"/>
    </location>
</feature>
<evidence type="ECO:0000313" key="3">
    <source>
        <dbReference type="Proteomes" id="UP001610335"/>
    </source>
</evidence>
<feature type="compositionally biased region" description="Basic and acidic residues" evidence="1">
    <location>
        <begin position="1"/>
        <end position="16"/>
    </location>
</feature>
<feature type="compositionally biased region" description="Basic and acidic residues" evidence="1">
    <location>
        <begin position="119"/>
        <end position="128"/>
    </location>
</feature>
<feature type="compositionally biased region" description="Basic and acidic residues" evidence="1">
    <location>
        <begin position="256"/>
        <end position="268"/>
    </location>
</feature>